<accession>A0A5N5UQK6</accession>
<dbReference type="GO" id="GO:0016779">
    <property type="term" value="F:nucleotidyltransferase activity"/>
    <property type="evidence" value="ECO:0007669"/>
    <property type="project" value="UniProtKB-ARBA"/>
</dbReference>
<dbReference type="EMBL" id="QKKZ01000001">
    <property type="protein sequence ID" value="KAB7516021.1"/>
    <property type="molecule type" value="Genomic_DNA"/>
</dbReference>
<keyword evidence="1 3" id="KW-0808">Transferase</keyword>
<gene>
    <name evidence="3" type="ORF">DM867_02440</name>
    <name evidence="4" type="ORF">DMP03_05230</name>
    <name evidence="5" type="ORF">DP108_02310</name>
</gene>
<evidence type="ECO:0000313" key="7">
    <source>
        <dbReference type="Proteomes" id="UP000326302"/>
    </source>
</evidence>
<evidence type="ECO:0000313" key="4">
    <source>
        <dbReference type="EMBL" id="KAB7516770.1"/>
    </source>
</evidence>
<keyword evidence="8" id="KW-1185">Reference proteome</keyword>
<dbReference type="Pfam" id="PF12804">
    <property type="entry name" value="NTP_transf_3"/>
    <property type="match status" value="1"/>
</dbReference>
<dbReference type="AlphaFoldDB" id="A0A5N5UE74"/>
<dbReference type="Gene3D" id="3.90.550.10">
    <property type="entry name" value="Spore Coat Polysaccharide Biosynthesis Protein SpsA, Chain A"/>
    <property type="match status" value="1"/>
</dbReference>
<name>A0A5N5UE74_9EURY</name>
<dbReference type="EMBL" id="QJOW01000002">
    <property type="protein sequence ID" value="KAB7516770.1"/>
    <property type="molecule type" value="Genomic_DNA"/>
</dbReference>
<dbReference type="SUPFAM" id="SSF53448">
    <property type="entry name" value="Nucleotide-diphospho-sugar transferases"/>
    <property type="match status" value="1"/>
</dbReference>
<evidence type="ECO:0000256" key="1">
    <source>
        <dbReference type="ARBA" id="ARBA00022679"/>
    </source>
</evidence>
<evidence type="ECO:0000313" key="8">
    <source>
        <dbReference type="Proteomes" id="UP000326865"/>
    </source>
</evidence>
<evidence type="ECO:0000313" key="6">
    <source>
        <dbReference type="Proteomes" id="UP000326207"/>
    </source>
</evidence>
<accession>A0A5N5UE74</accession>
<dbReference type="PANTHER" id="PTHR19136">
    <property type="entry name" value="MOLYBDENUM COFACTOR GUANYLYLTRANSFERASE"/>
    <property type="match status" value="1"/>
</dbReference>
<reference evidence="6 7" key="1">
    <citation type="submission" date="2019-10" db="EMBL/GenBank/DDBJ databases">
        <title>Unraveling microbial dark matter from salterns through culturing: the case of the genus Halosegnis.</title>
        <authorList>
            <person name="Duran-Viseras A."/>
            <person name="Andrei A.-S."/>
            <person name="Vera-Gargallo B."/>
            <person name="Ghai R."/>
            <person name="Sanchez-Porro C."/>
            <person name="Ventosa A."/>
        </authorList>
    </citation>
    <scope>NUCLEOTIDE SEQUENCE [LARGE SCALE GENOMIC DNA]</scope>
    <source>
        <strain evidence="4 7">F17-44</strain>
        <strain evidence="3 8">F18-79</strain>
        <strain evidence="5 6">F19-13</strain>
    </source>
</reference>
<dbReference type="PANTHER" id="PTHR19136:SF86">
    <property type="entry name" value="ADENOSYLCOBINAMIDE-PHOSPHATE GUANYLYLTRANSFERASE"/>
    <property type="match status" value="1"/>
</dbReference>
<dbReference type="RefSeq" id="WP_152119655.1">
    <property type="nucleotide sequence ID" value="NZ_QJOW01000002.1"/>
</dbReference>
<dbReference type="InterPro" id="IPR029044">
    <property type="entry name" value="Nucleotide-diphossugar_trans"/>
</dbReference>
<dbReference type="EMBL" id="QMDY01000001">
    <property type="protein sequence ID" value="KAB7520104.1"/>
    <property type="molecule type" value="Genomic_DNA"/>
</dbReference>
<sequence>MDALVLCGGEGTRLDAGEKPLYEVGGEPMVGRVLDALDASGVDTVYAAVTPQTPETRAYVRDRATVIDTAGKGYVADLGAALETVGTPAVTAAADLPLLAAEHVDSLLDRDRSTSVCVPTRLQRALDVCPDRTHTVEGRELSPSGLNLVGDGADRIDRRWDARLAVNVNYASDATVAERLC</sequence>
<dbReference type="Proteomes" id="UP000326865">
    <property type="component" value="Unassembled WGS sequence"/>
</dbReference>
<dbReference type="InterPro" id="IPR025877">
    <property type="entry name" value="MobA-like_NTP_Trfase"/>
</dbReference>
<dbReference type="Proteomes" id="UP000326302">
    <property type="component" value="Unassembled WGS sequence"/>
</dbReference>
<accession>A0A5N5UDZ3</accession>
<comment type="caution">
    <text evidence="3">The sequence shown here is derived from an EMBL/GenBank/DDBJ whole genome shotgun (WGS) entry which is preliminary data.</text>
</comment>
<protein>
    <submittedName>
        <fullName evidence="3">NTP transferase domain-containing protein</fullName>
    </submittedName>
</protein>
<proteinExistence type="predicted"/>
<dbReference type="Proteomes" id="UP000326207">
    <property type="component" value="Unassembled WGS sequence"/>
</dbReference>
<evidence type="ECO:0000313" key="5">
    <source>
        <dbReference type="EMBL" id="KAB7520104.1"/>
    </source>
</evidence>
<evidence type="ECO:0000259" key="2">
    <source>
        <dbReference type="Pfam" id="PF12804"/>
    </source>
</evidence>
<evidence type="ECO:0000313" key="3">
    <source>
        <dbReference type="EMBL" id="KAB7516021.1"/>
    </source>
</evidence>
<organism evidence="3 8">
    <name type="scientific">Halosegnis rubeus</name>
    <dbReference type="NCBI Taxonomy" id="2212850"/>
    <lineage>
        <taxon>Archaea</taxon>
        <taxon>Methanobacteriati</taxon>
        <taxon>Methanobacteriota</taxon>
        <taxon>Stenosarchaea group</taxon>
        <taxon>Halobacteria</taxon>
        <taxon>Halobacteriales</taxon>
        <taxon>Natronomonadaceae</taxon>
        <taxon>Halosegnis</taxon>
    </lineage>
</organism>
<feature type="domain" description="MobA-like NTP transferase" evidence="2">
    <location>
        <begin position="3"/>
        <end position="125"/>
    </location>
</feature>